<protein>
    <submittedName>
        <fullName evidence="2">YebG protein domain-containing protein</fullName>
    </submittedName>
</protein>
<evidence type="ECO:0000313" key="3">
    <source>
        <dbReference type="Proteomes" id="UP000663720"/>
    </source>
</evidence>
<feature type="compositionally biased region" description="Polar residues" evidence="1">
    <location>
        <begin position="108"/>
        <end position="117"/>
    </location>
</feature>
<evidence type="ECO:0000313" key="2">
    <source>
        <dbReference type="EMBL" id="QTA82311.1"/>
    </source>
</evidence>
<dbReference type="RefSeq" id="WP_207688256.1">
    <property type="nucleotide sequence ID" value="NZ_CP061799.1"/>
</dbReference>
<feature type="compositionally biased region" description="Basic and acidic residues" evidence="1">
    <location>
        <begin position="91"/>
        <end position="107"/>
    </location>
</feature>
<keyword evidence="3" id="KW-1185">Reference proteome</keyword>
<dbReference type="InterPro" id="IPR009813">
    <property type="entry name" value="Uncharacterised_YebG"/>
</dbReference>
<dbReference type="Gene3D" id="1.10.10.710">
    <property type="entry name" value="PSPTO_1197 like"/>
    <property type="match status" value="1"/>
</dbReference>
<dbReference type="EMBL" id="CP061799">
    <property type="protein sequence ID" value="QTA82311.1"/>
    <property type="molecule type" value="Genomic_DNA"/>
</dbReference>
<dbReference type="Proteomes" id="UP000663720">
    <property type="component" value="Chromosome"/>
</dbReference>
<name>A0A975BBJ3_9BACT</name>
<dbReference type="AlphaFoldDB" id="A0A975BBJ3"/>
<accession>A0A975BBJ3</accession>
<proteinExistence type="predicted"/>
<dbReference type="KEGG" id="dli:dnl_46850"/>
<feature type="region of interest" description="Disordered" evidence="1">
    <location>
        <begin position="77"/>
        <end position="117"/>
    </location>
</feature>
<dbReference type="Pfam" id="PF07130">
    <property type="entry name" value="YebG"/>
    <property type="match status" value="1"/>
</dbReference>
<reference evidence="2" key="1">
    <citation type="journal article" date="2021" name="Microb. Physiol.">
        <title>Proteogenomic Insights into the Physiology of Marine, Sulfate-Reducing, Filamentous Desulfonema limicola and Desulfonema magnum.</title>
        <authorList>
            <person name="Schnaars V."/>
            <person name="Wohlbrand L."/>
            <person name="Scheve S."/>
            <person name="Hinrichs C."/>
            <person name="Reinhardt R."/>
            <person name="Rabus R."/>
        </authorList>
    </citation>
    <scope>NUCLEOTIDE SEQUENCE</scope>
    <source>
        <strain evidence="2">5ac10</strain>
    </source>
</reference>
<evidence type="ECO:0000256" key="1">
    <source>
        <dbReference type="SAM" id="MobiDB-lite"/>
    </source>
</evidence>
<organism evidence="2 3">
    <name type="scientific">Desulfonema limicola</name>
    <dbReference type="NCBI Taxonomy" id="45656"/>
    <lineage>
        <taxon>Bacteria</taxon>
        <taxon>Pseudomonadati</taxon>
        <taxon>Thermodesulfobacteriota</taxon>
        <taxon>Desulfobacteria</taxon>
        <taxon>Desulfobacterales</taxon>
        <taxon>Desulfococcaceae</taxon>
        <taxon>Desulfonema</taxon>
    </lineage>
</organism>
<sequence>MAVITKFFVLRNGVEIDRVFEDKKEAEAYDKMLDAAEKLSDFIKNSDIKADIDDKTIDRISVFLAQKGPEVIQILKGLKPVSSPSPKNKHKENPDQDKAEPDGEKKAANSSSRGKKK</sequence>
<gene>
    <name evidence="2" type="ORF">dnl_46850</name>
</gene>
<dbReference type="InterPro" id="IPR038627">
    <property type="entry name" value="YebG-like_sf"/>
</dbReference>